<organism evidence="7 8">
    <name type="scientific">Aquilegia coerulea</name>
    <name type="common">Rocky mountain columbine</name>
    <dbReference type="NCBI Taxonomy" id="218851"/>
    <lineage>
        <taxon>Eukaryota</taxon>
        <taxon>Viridiplantae</taxon>
        <taxon>Streptophyta</taxon>
        <taxon>Embryophyta</taxon>
        <taxon>Tracheophyta</taxon>
        <taxon>Spermatophyta</taxon>
        <taxon>Magnoliopsida</taxon>
        <taxon>Ranunculales</taxon>
        <taxon>Ranunculaceae</taxon>
        <taxon>Thalictroideae</taxon>
        <taxon>Aquilegia</taxon>
    </lineage>
</organism>
<dbReference type="InParanoid" id="A0A2G5DJ73"/>
<dbReference type="InterPro" id="IPR044839">
    <property type="entry name" value="NDR1-like"/>
</dbReference>
<dbReference type="GO" id="GO:0098542">
    <property type="term" value="P:defense response to other organism"/>
    <property type="evidence" value="ECO:0007669"/>
    <property type="project" value="InterPro"/>
</dbReference>
<comment type="subcellular location">
    <subcellularLocation>
        <location evidence="1">Membrane</location>
        <topology evidence="1">Single-pass membrane protein</topology>
    </subcellularLocation>
</comment>
<dbReference type="InterPro" id="IPR004864">
    <property type="entry name" value="LEA_2"/>
</dbReference>
<keyword evidence="2 5" id="KW-0812">Transmembrane</keyword>
<sequence>MARPGPRGGQPIPPRQRPRLLLRCIVFSILSIIILVGLALLIAWLAVRPQRLVYTVEEGKVHGFDLQNNHLNASFDFVFESYNPNRKVSLYYDSIAVLVTYHDQTIAFDSIEPFYQRRYNVTKFGVKPMARSVPLSGKVSKDLKHEQSYGEMDLEVQLKARIRFKIGIWKSSRSTLTNFCNPVKVHLDSSKAFKRTYCGTHS</sequence>
<dbReference type="STRING" id="218851.A0A2G5DJ73"/>
<evidence type="ECO:0000256" key="5">
    <source>
        <dbReference type="SAM" id="Phobius"/>
    </source>
</evidence>
<dbReference type="FunCoup" id="A0A2G5DJ73">
    <property type="interactions" value="4"/>
</dbReference>
<feature type="domain" description="Late embryogenesis abundant protein LEA-2 subgroup" evidence="6">
    <location>
        <begin position="80"/>
        <end position="176"/>
    </location>
</feature>
<keyword evidence="8" id="KW-1185">Reference proteome</keyword>
<evidence type="ECO:0000256" key="2">
    <source>
        <dbReference type="ARBA" id="ARBA00022692"/>
    </source>
</evidence>
<dbReference type="Proteomes" id="UP000230069">
    <property type="component" value="Unassembled WGS sequence"/>
</dbReference>
<keyword evidence="3 5" id="KW-1133">Transmembrane helix</keyword>
<dbReference type="GO" id="GO:0009506">
    <property type="term" value="C:plasmodesma"/>
    <property type="evidence" value="ECO:0007669"/>
    <property type="project" value="TreeGrafter"/>
</dbReference>
<evidence type="ECO:0000256" key="4">
    <source>
        <dbReference type="ARBA" id="ARBA00023136"/>
    </source>
</evidence>
<gene>
    <name evidence="7" type="ORF">AQUCO_01900156v1</name>
</gene>
<evidence type="ECO:0000256" key="3">
    <source>
        <dbReference type="ARBA" id="ARBA00022989"/>
    </source>
</evidence>
<name>A0A2G5DJ73_AQUCA</name>
<dbReference type="GO" id="GO:0005886">
    <property type="term" value="C:plasma membrane"/>
    <property type="evidence" value="ECO:0007669"/>
    <property type="project" value="TreeGrafter"/>
</dbReference>
<proteinExistence type="predicted"/>
<dbReference type="EMBL" id="KZ305036">
    <property type="protein sequence ID" value="PIA43565.1"/>
    <property type="molecule type" value="Genomic_DNA"/>
</dbReference>
<dbReference type="PANTHER" id="PTHR31415:SF130">
    <property type="entry name" value="NDR1_HIN1-LIKE PROTEIN 6"/>
    <property type="match status" value="1"/>
</dbReference>
<keyword evidence="4 5" id="KW-0472">Membrane</keyword>
<dbReference type="AlphaFoldDB" id="A0A2G5DJ73"/>
<evidence type="ECO:0000313" key="8">
    <source>
        <dbReference type="Proteomes" id="UP000230069"/>
    </source>
</evidence>
<evidence type="ECO:0000259" key="6">
    <source>
        <dbReference type="Pfam" id="PF03168"/>
    </source>
</evidence>
<dbReference type="OrthoDB" id="669838at2759"/>
<evidence type="ECO:0000313" key="7">
    <source>
        <dbReference type="EMBL" id="PIA43565.1"/>
    </source>
</evidence>
<reference evidence="7 8" key="1">
    <citation type="submission" date="2017-09" db="EMBL/GenBank/DDBJ databases">
        <title>WGS assembly of Aquilegia coerulea Goldsmith.</title>
        <authorList>
            <person name="Hodges S."/>
            <person name="Kramer E."/>
            <person name="Nordborg M."/>
            <person name="Tomkins J."/>
            <person name="Borevitz J."/>
            <person name="Derieg N."/>
            <person name="Yan J."/>
            <person name="Mihaltcheva S."/>
            <person name="Hayes R.D."/>
            <person name="Rokhsar D."/>
        </authorList>
    </citation>
    <scope>NUCLEOTIDE SEQUENCE [LARGE SCALE GENOMIC DNA]</scope>
    <source>
        <strain evidence="8">cv. Goldsmith</strain>
    </source>
</reference>
<protein>
    <recommendedName>
        <fullName evidence="6">Late embryogenesis abundant protein LEA-2 subgroup domain-containing protein</fullName>
    </recommendedName>
</protein>
<accession>A0A2G5DJ73</accession>
<feature type="transmembrane region" description="Helical" evidence="5">
    <location>
        <begin position="20"/>
        <end position="47"/>
    </location>
</feature>
<dbReference type="Pfam" id="PF03168">
    <property type="entry name" value="LEA_2"/>
    <property type="match status" value="1"/>
</dbReference>
<evidence type="ECO:0000256" key="1">
    <source>
        <dbReference type="ARBA" id="ARBA00004167"/>
    </source>
</evidence>
<dbReference type="PANTHER" id="PTHR31415">
    <property type="entry name" value="OS05G0367900 PROTEIN"/>
    <property type="match status" value="1"/>
</dbReference>